<keyword evidence="5 6" id="KW-0472">Membrane</keyword>
<accession>A0A381V795</accession>
<organism evidence="7">
    <name type="scientific">marine metagenome</name>
    <dbReference type="NCBI Taxonomy" id="408172"/>
    <lineage>
        <taxon>unclassified sequences</taxon>
        <taxon>metagenomes</taxon>
        <taxon>ecological metagenomes</taxon>
    </lineage>
</organism>
<dbReference type="GO" id="GO:0005886">
    <property type="term" value="C:plasma membrane"/>
    <property type="evidence" value="ECO:0007669"/>
    <property type="project" value="UniProtKB-SubCell"/>
</dbReference>
<evidence type="ECO:0000256" key="2">
    <source>
        <dbReference type="ARBA" id="ARBA00022475"/>
    </source>
</evidence>
<comment type="subcellular location">
    <subcellularLocation>
        <location evidence="1">Cell membrane</location>
        <topology evidence="1">Multi-pass membrane protein</topology>
    </subcellularLocation>
</comment>
<reference evidence="7" key="1">
    <citation type="submission" date="2018-05" db="EMBL/GenBank/DDBJ databases">
        <authorList>
            <person name="Lanie J.A."/>
            <person name="Ng W.-L."/>
            <person name="Kazmierczak K.M."/>
            <person name="Andrzejewski T.M."/>
            <person name="Davidsen T.M."/>
            <person name="Wayne K.J."/>
            <person name="Tettelin H."/>
            <person name="Glass J.I."/>
            <person name="Rusch D."/>
            <person name="Podicherti R."/>
            <person name="Tsui H.-C.T."/>
            <person name="Winkler M.E."/>
        </authorList>
    </citation>
    <scope>NUCLEOTIDE SEQUENCE</scope>
</reference>
<feature type="transmembrane region" description="Helical" evidence="6">
    <location>
        <begin position="12"/>
        <end position="30"/>
    </location>
</feature>
<protein>
    <recommendedName>
        <fullName evidence="8">Cytochrome C oxidase subunit IV</fullName>
    </recommendedName>
</protein>
<dbReference type="EMBL" id="UINC01008045">
    <property type="protein sequence ID" value="SVA36242.1"/>
    <property type="molecule type" value="Genomic_DNA"/>
</dbReference>
<keyword evidence="3 6" id="KW-0812">Transmembrane</keyword>
<feature type="transmembrane region" description="Helical" evidence="6">
    <location>
        <begin position="42"/>
        <end position="61"/>
    </location>
</feature>
<evidence type="ECO:0000256" key="4">
    <source>
        <dbReference type="ARBA" id="ARBA00022989"/>
    </source>
</evidence>
<gene>
    <name evidence="7" type="ORF">METZ01_LOCUS89096</name>
</gene>
<keyword evidence="2" id="KW-1003">Cell membrane</keyword>
<dbReference type="Pfam" id="PF03626">
    <property type="entry name" value="COX4_pro"/>
    <property type="match status" value="1"/>
</dbReference>
<dbReference type="AlphaFoldDB" id="A0A381V795"/>
<proteinExistence type="predicted"/>
<feature type="transmembrane region" description="Helical" evidence="6">
    <location>
        <begin position="68"/>
        <end position="90"/>
    </location>
</feature>
<evidence type="ECO:0000256" key="6">
    <source>
        <dbReference type="SAM" id="Phobius"/>
    </source>
</evidence>
<name>A0A381V795_9ZZZZ</name>
<evidence type="ECO:0000256" key="3">
    <source>
        <dbReference type="ARBA" id="ARBA00022692"/>
    </source>
</evidence>
<sequence>MSQYKTQTHKIGVYLWIWALLFVFSFFSYMVDYLNFEGLLRWTLILAFMVSKAALIVAVFMHLFWERYAIVNVLLWPMTLMLLFVGIMAAESEYTVFTRLFYFVAGS</sequence>
<evidence type="ECO:0000313" key="7">
    <source>
        <dbReference type="EMBL" id="SVA36242.1"/>
    </source>
</evidence>
<dbReference type="InterPro" id="IPR005171">
    <property type="entry name" value="Cyt_c_oxidase_su4_prok"/>
</dbReference>
<evidence type="ECO:0000256" key="5">
    <source>
        <dbReference type="ARBA" id="ARBA00023136"/>
    </source>
</evidence>
<evidence type="ECO:0000256" key="1">
    <source>
        <dbReference type="ARBA" id="ARBA00004651"/>
    </source>
</evidence>
<evidence type="ECO:0008006" key="8">
    <source>
        <dbReference type="Google" id="ProtNLM"/>
    </source>
</evidence>
<keyword evidence="4 6" id="KW-1133">Transmembrane helix</keyword>